<feature type="compositionally biased region" description="Basic and acidic residues" evidence="1">
    <location>
        <begin position="92"/>
        <end position="104"/>
    </location>
</feature>
<organism evidence="2 3">
    <name type="scientific">Melipona bicolor</name>
    <dbReference type="NCBI Taxonomy" id="60889"/>
    <lineage>
        <taxon>Eukaryota</taxon>
        <taxon>Metazoa</taxon>
        <taxon>Ecdysozoa</taxon>
        <taxon>Arthropoda</taxon>
        <taxon>Hexapoda</taxon>
        <taxon>Insecta</taxon>
        <taxon>Pterygota</taxon>
        <taxon>Neoptera</taxon>
        <taxon>Endopterygota</taxon>
        <taxon>Hymenoptera</taxon>
        <taxon>Apocrita</taxon>
        <taxon>Aculeata</taxon>
        <taxon>Apoidea</taxon>
        <taxon>Anthophila</taxon>
        <taxon>Apidae</taxon>
        <taxon>Melipona</taxon>
    </lineage>
</organism>
<feature type="compositionally biased region" description="Basic and acidic residues" evidence="1">
    <location>
        <begin position="123"/>
        <end position="145"/>
    </location>
</feature>
<feature type="compositionally biased region" description="Basic residues" evidence="1">
    <location>
        <begin position="76"/>
        <end position="85"/>
    </location>
</feature>
<evidence type="ECO:0000313" key="2">
    <source>
        <dbReference type="EMBL" id="KAK1130541.1"/>
    </source>
</evidence>
<accession>A0AA40KRW2</accession>
<feature type="region of interest" description="Disordered" evidence="1">
    <location>
        <begin position="61"/>
        <end position="145"/>
    </location>
</feature>
<name>A0AA40KRW2_9HYME</name>
<reference evidence="2" key="1">
    <citation type="submission" date="2021-10" db="EMBL/GenBank/DDBJ databases">
        <title>Melipona bicolor Genome sequencing and assembly.</title>
        <authorList>
            <person name="Araujo N.S."/>
            <person name="Arias M.C."/>
        </authorList>
    </citation>
    <scope>NUCLEOTIDE SEQUENCE</scope>
    <source>
        <strain evidence="2">USP_2M_L1-L4_2017</strain>
        <tissue evidence="2">Whole body</tissue>
    </source>
</reference>
<proteinExistence type="predicted"/>
<evidence type="ECO:0000313" key="3">
    <source>
        <dbReference type="Proteomes" id="UP001177670"/>
    </source>
</evidence>
<feature type="region of interest" description="Disordered" evidence="1">
    <location>
        <begin position="1"/>
        <end position="38"/>
    </location>
</feature>
<dbReference type="EMBL" id="JAHYIQ010000007">
    <property type="protein sequence ID" value="KAK1130541.1"/>
    <property type="molecule type" value="Genomic_DNA"/>
</dbReference>
<dbReference type="Proteomes" id="UP001177670">
    <property type="component" value="Unassembled WGS sequence"/>
</dbReference>
<keyword evidence="3" id="KW-1185">Reference proteome</keyword>
<evidence type="ECO:0000256" key="1">
    <source>
        <dbReference type="SAM" id="MobiDB-lite"/>
    </source>
</evidence>
<comment type="caution">
    <text evidence="2">The sequence shown here is derived from an EMBL/GenBank/DDBJ whole genome shotgun (WGS) entry which is preliminary data.</text>
</comment>
<feature type="compositionally biased region" description="Basic and acidic residues" evidence="1">
    <location>
        <begin position="62"/>
        <end position="75"/>
    </location>
</feature>
<dbReference type="AlphaFoldDB" id="A0AA40KRW2"/>
<gene>
    <name evidence="2" type="ORF">K0M31_018667</name>
</gene>
<sequence>METPAPVSVGSNASRVPHLPPFLATPASWGHPSPTPAAAANPLALALLPAPANSPLWTVGSRLRETRANPREQRRGTTRRYRRQRVAGGIDVEEKRAKQSRDKLQQQQQQQQPVGKLFPYLERQGERGTRARANEKVSDTGREHSRWRESFSRCFSRGCIGRGGGLQPGLEGLCTG</sequence>
<protein>
    <submittedName>
        <fullName evidence="2">Uncharacterized protein</fullName>
    </submittedName>
</protein>